<sequence>MVSTLDDTKRQAIGTKLADIKLLQELVIQIEQQLLRESNDSEISDRLRKFLDDDKKNLGIIETVIVQYGNPAEPKQTVKEEADKIRQLMQGSELSFFEKVSKHELLKHQQVMSGLLVHKAAQKVGADVLAAIGPINTVNFENRAHQEQLKGILEILGVRELTGQEADQGIWGRVQDAIAAFSGVVGSAVTQGTDKQDANIQDIIRLDHQKVNVLFTEIAASNDPQKLQEYFGQLYKDLTAHAEAEEEVVYPRARAFYGQEDTQELFDEQAQMKQLLAEIKRIDPSTSTSQFKDRVKNLADIVMDHVRQEESTLFAAIRNNLSSDQSEQWATEFKAAKAKIQQRLAKESQGAAR</sequence>
<comment type="caution">
    <text evidence="2">The sequence shown here is derived from an EMBL/GenBank/DDBJ whole genome shotgun (WGS) entry which is preliminary data.</text>
</comment>
<reference evidence="2 3" key="1">
    <citation type="journal article" date="2021" name="Int. J. Syst. Evol. Microbiol.">
        <title>Amazonocrinis nigriterrae gen. nov., sp. nov., Atlanticothrix silvestris gen. nov., sp. nov. and Dendronalium phyllosphericum gen. nov., sp. nov., nostocacean cyanobacteria from Brazilian environments.</title>
        <authorList>
            <person name="Alvarenga D.O."/>
            <person name="Andreote A.P.D."/>
            <person name="Branco L.H.Z."/>
            <person name="Delbaje E."/>
            <person name="Cruz R.B."/>
            <person name="Varani A.M."/>
            <person name="Fiore M.F."/>
        </authorList>
    </citation>
    <scope>NUCLEOTIDE SEQUENCE [LARGE SCALE GENOMIC DNA]</scope>
    <source>
        <strain evidence="2 3">CENA67</strain>
    </source>
</reference>
<organism evidence="2 3">
    <name type="scientific">Amazonocrinis nigriterrae CENA67</name>
    <dbReference type="NCBI Taxonomy" id="2794033"/>
    <lineage>
        <taxon>Bacteria</taxon>
        <taxon>Bacillati</taxon>
        <taxon>Cyanobacteriota</taxon>
        <taxon>Cyanophyceae</taxon>
        <taxon>Nostocales</taxon>
        <taxon>Nostocaceae</taxon>
        <taxon>Amazonocrinis</taxon>
        <taxon>Amazonocrinis nigriterrae</taxon>
    </lineage>
</organism>
<dbReference type="PANTHER" id="PTHR35585:SF1">
    <property type="entry name" value="HHE DOMAIN PROTEIN (AFU_ORTHOLOGUE AFUA_4G00730)"/>
    <property type="match status" value="1"/>
</dbReference>
<accession>A0A8J7HMT4</accession>
<dbReference type="AlphaFoldDB" id="A0A8J7HMT4"/>
<proteinExistence type="predicted"/>
<gene>
    <name evidence="2" type="ORF">I8748_08335</name>
</gene>
<dbReference type="CDD" id="cd12108">
    <property type="entry name" value="Hr-like"/>
    <property type="match status" value="1"/>
</dbReference>
<dbReference type="Proteomes" id="UP000632766">
    <property type="component" value="Unassembled WGS sequence"/>
</dbReference>
<dbReference type="PANTHER" id="PTHR35585">
    <property type="entry name" value="HHE DOMAIN PROTEIN (AFU_ORTHOLOGUE AFUA_4G00730)"/>
    <property type="match status" value="1"/>
</dbReference>
<feature type="domain" description="Hemerythrin-like" evidence="1">
    <location>
        <begin position="200"/>
        <end position="316"/>
    </location>
</feature>
<evidence type="ECO:0000259" key="1">
    <source>
        <dbReference type="Pfam" id="PF01814"/>
    </source>
</evidence>
<protein>
    <submittedName>
        <fullName evidence="2">Hemerythrin domain-containing protein</fullName>
    </submittedName>
</protein>
<dbReference type="Pfam" id="PF01814">
    <property type="entry name" value="Hemerythrin"/>
    <property type="match status" value="1"/>
</dbReference>
<evidence type="ECO:0000313" key="3">
    <source>
        <dbReference type="Proteomes" id="UP000632766"/>
    </source>
</evidence>
<dbReference type="InterPro" id="IPR012312">
    <property type="entry name" value="Hemerythrin-like"/>
</dbReference>
<evidence type="ECO:0000313" key="2">
    <source>
        <dbReference type="EMBL" id="MBH8562182.1"/>
    </source>
</evidence>
<keyword evidence="3" id="KW-1185">Reference proteome</keyword>
<dbReference type="RefSeq" id="WP_198124152.1">
    <property type="nucleotide sequence ID" value="NZ_JAECZC010000010.1"/>
</dbReference>
<dbReference type="Gene3D" id="1.20.120.520">
    <property type="entry name" value="nmb1532 protein domain like"/>
    <property type="match status" value="1"/>
</dbReference>
<name>A0A8J7HMT4_9NOST</name>
<dbReference type="EMBL" id="JAECZC010000010">
    <property type="protein sequence ID" value="MBH8562182.1"/>
    <property type="molecule type" value="Genomic_DNA"/>
</dbReference>